<dbReference type="PANTHER" id="PTHR45848">
    <property type="entry name" value="DUAL SPECIFICITY PROTEIN PHOSPHATASE 12 FAMILY MEMBER"/>
    <property type="match status" value="1"/>
</dbReference>
<gene>
    <name evidence="8" type="ORF">DMC30DRAFT_443254</name>
</gene>
<keyword evidence="3" id="KW-0378">Hydrolase</keyword>
<feature type="compositionally biased region" description="Pro residues" evidence="5">
    <location>
        <begin position="203"/>
        <end position="213"/>
    </location>
</feature>
<feature type="region of interest" description="Disordered" evidence="5">
    <location>
        <begin position="398"/>
        <end position="476"/>
    </location>
</feature>
<dbReference type="InterPro" id="IPR020422">
    <property type="entry name" value="TYR_PHOSPHATASE_DUAL_dom"/>
</dbReference>
<dbReference type="EC" id="3.1.3.48" evidence="2"/>
<reference evidence="8 9" key="1">
    <citation type="submission" date="2019-03" db="EMBL/GenBank/DDBJ databases">
        <title>Rhodosporidium diobovatum UCD-FST 08-225 genome sequencing, assembly, and annotation.</title>
        <authorList>
            <person name="Fakankun I.U."/>
            <person name="Fristensky B."/>
            <person name="Levin D.B."/>
        </authorList>
    </citation>
    <scope>NUCLEOTIDE SEQUENCE [LARGE SCALE GENOMIC DNA]</scope>
    <source>
        <strain evidence="8 9">UCD-FST 08-225</strain>
    </source>
</reference>
<feature type="compositionally biased region" description="Pro residues" evidence="5">
    <location>
        <begin position="234"/>
        <end position="243"/>
    </location>
</feature>
<feature type="compositionally biased region" description="Pro residues" evidence="5">
    <location>
        <begin position="464"/>
        <end position="476"/>
    </location>
</feature>
<accession>A0A5C5G8H4</accession>
<dbReference type="PROSITE" id="PS00383">
    <property type="entry name" value="TYR_PHOSPHATASE_1"/>
    <property type="match status" value="1"/>
</dbReference>
<feature type="domain" description="Tyrosine specific protein phosphatases" evidence="7">
    <location>
        <begin position="65"/>
        <end position="133"/>
    </location>
</feature>
<keyword evidence="4" id="KW-0904">Protein phosphatase</keyword>
<name>A0A5C5G8H4_9BASI</name>
<feature type="region of interest" description="Disordered" evidence="5">
    <location>
        <begin position="339"/>
        <end position="379"/>
    </location>
</feature>
<dbReference type="GO" id="GO:0004725">
    <property type="term" value="F:protein tyrosine phosphatase activity"/>
    <property type="evidence" value="ECO:0007669"/>
    <property type="project" value="UniProtKB-EC"/>
</dbReference>
<comment type="caution">
    <text evidence="8">The sequence shown here is derived from an EMBL/GenBank/DDBJ whole genome shotgun (WGS) entry which is preliminary data.</text>
</comment>
<dbReference type="GO" id="GO:0008138">
    <property type="term" value="F:protein tyrosine/serine/threonine phosphatase activity"/>
    <property type="evidence" value="ECO:0007669"/>
    <property type="project" value="TreeGrafter"/>
</dbReference>
<evidence type="ECO:0000259" key="7">
    <source>
        <dbReference type="PROSITE" id="PS50056"/>
    </source>
</evidence>
<comment type="similarity">
    <text evidence="1">Belongs to the protein-tyrosine phosphatase family. Non-receptor class dual specificity subfamily.</text>
</comment>
<dbReference type="InterPro" id="IPR000387">
    <property type="entry name" value="Tyr_Pase_dom"/>
</dbReference>
<dbReference type="PROSITE" id="PS50056">
    <property type="entry name" value="TYR_PHOSPHATASE_2"/>
    <property type="match status" value="1"/>
</dbReference>
<dbReference type="STRING" id="5288.A0A5C5G8H4"/>
<dbReference type="Pfam" id="PF00782">
    <property type="entry name" value="DSPc"/>
    <property type="match status" value="1"/>
</dbReference>
<dbReference type="PROSITE" id="PS50054">
    <property type="entry name" value="TYR_PHOSPHATASE_DUAL"/>
    <property type="match status" value="1"/>
</dbReference>
<dbReference type="GO" id="GO:0005634">
    <property type="term" value="C:nucleus"/>
    <property type="evidence" value="ECO:0007669"/>
    <property type="project" value="TreeGrafter"/>
</dbReference>
<keyword evidence="9" id="KW-1185">Reference proteome</keyword>
<dbReference type="SUPFAM" id="SSF52799">
    <property type="entry name" value="(Phosphotyrosine protein) phosphatases II"/>
    <property type="match status" value="1"/>
</dbReference>
<feature type="domain" description="Tyrosine-protein phosphatase" evidence="6">
    <location>
        <begin position="4"/>
        <end position="144"/>
    </location>
</feature>
<feature type="compositionally biased region" description="Pro residues" evidence="5">
    <location>
        <begin position="350"/>
        <end position="363"/>
    </location>
</feature>
<feature type="compositionally biased region" description="Low complexity" evidence="5">
    <location>
        <begin position="364"/>
        <end position="378"/>
    </location>
</feature>
<evidence type="ECO:0000256" key="1">
    <source>
        <dbReference type="ARBA" id="ARBA00008601"/>
    </source>
</evidence>
<dbReference type="AlphaFoldDB" id="A0A5C5G8H4"/>
<dbReference type="Proteomes" id="UP000311382">
    <property type="component" value="Unassembled WGS sequence"/>
</dbReference>
<dbReference type="SMART" id="SM00195">
    <property type="entry name" value="DSPc"/>
    <property type="match status" value="1"/>
</dbReference>
<dbReference type="InterPro" id="IPR016130">
    <property type="entry name" value="Tyr_Pase_AS"/>
</dbReference>
<dbReference type="InterPro" id="IPR029021">
    <property type="entry name" value="Prot-tyrosine_phosphatase-like"/>
</dbReference>
<feature type="region of interest" description="Disordered" evidence="5">
    <location>
        <begin position="184"/>
        <end position="278"/>
    </location>
</feature>
<feature type="compositionally biased region" description="Basic and acidic residues" evidence="5">
    <location>
        <begin position="267"/>
        <end position="278"/>
    </location>
</feature>
<dbReference type="PANTHER" id="PTHR45848:SF4">
    <property type="entry name" value="DUAL SPECIFICITY PROTEIN PHOSPHATASE 12"/>
    <property type="match status" value="1"/>
</dbReference>
<dbReference type="Gene3D" id="3.90.190.10">
    <property type="entry name" value="Protein tyrosine phosphatase superfamily"/>
    <property type="match status" value="1"/>
</dbReference>
<feature type="compositionally biased region" description="Low complexity" evidence="5">
    <location>
        <begin position="224"/>
        <end position="233"/>
    </location>
</feature>
<proteinExistence type="inferred from homology"/>
<protein>
    <recommendedName>
        <fullName evidence="2">protein-tyrosine-phosphatase</fullName>
        <ecNumber evidence="2">3.1.3.48</ecNumber>
    </recommendedName>
</protein>
<dbReference type="FunFam" id="3.90.190.10:FF:000157">
    <property type="entry name" value="Protein-tyrosine phosphatase"/>
    <property type="match status" value="1"/>
</dbReference>
<feature type="compositionally biased region" description="Low complexity" evidence="5">
    <location>
        <begin position="441"/>
        <end position="463"/>
    </location>
</feature>
<evidence type="ECO:0000256" key="5">
    <source>
        <dbReference type="SAM" id="MobiDB-lite"/>
    </source>
</evidence>
<dbReference type="CDD" id="cd14498">
    <property type="entry name" value="DSP"/>
    <property type="match status" value="1"/>
</dbReference>
<dbReference type="InterPro" id="IPR003595">
    <property type="entry name" value="Tyr_Pase_cat"/>
</dbReference>
<dbReference type="InterPro" id="IPR000340">
    <property type="entry name" value="Dual-sp_phosphatase_cat-dom"/>
</dbReference>
<organism evidence="8 9">
    <name type="scientific">Rhodotorula diobovata</name>
    <dbReference type="NCBI Taxonomy" id="5288"/>
    <lineage>
        <taxon>Eukaryota</taxon>
        <taxon>Fungi</taxon>
        <taxon>Dikarya</taxon>
        <taxon>Basidiomycota</taxon>
        <taxon>Pucciniomycotina</taxon>
        <taxon>Microbotryomycetes</taxon>
        <taxon>Sporidiobolales</taxon>
        <taxon>Sporidiobolaceae</taxon>
        <taxon>Rhodotorula</taxon>
    </lineage>
</organism>
<evidence type="ECO:0000313" key="9">
    <source>
        <dbReference type="Proteomes" id="UP000311382"/>
    </source>
</evidence>
<dbReference type="EMBL" id="SOZI01000001">
    <property type="protein sequence ID" value="TNY24769.1"/>
    <property type="molecule type" value="Genomic_DNA"/>
</dbReference>
<evidence type="ECO:0000256" key="4">
    <source>
        <dbReference type="ARBA" id="ARBA00022912"/>
    </source>
</evidence>
<dbReference type="SMART" id="SM00404">
    <property type="entry name" value="PTPc_motif"/>
    <property type="match status" value="1"/>
</dbReference>
<evidence type="ECO:0000259" key="6">
    <source>
        <dbReference type="PROSITE" id="PS50054"/>
    </source>
</evidence>
<sequence>MDAAMQQVLPGLWIGDYVAASNHALLEEHNISCVVSSMRQEYTTAPGVSLHHVAVDDTDKTNLLEHVVPTADFIDQALSRGESVLVHCQAGVSRSTTLVAAYLMLKKGLNVEQALDKIRAVRPQVEPSEAFMMQLELLERCDSEWDPVKWPEQRRFLMSFAQAQIMEGASPSIVLAYYPSPAATPKDRRDSFNMSMSTLPRPLISPPGSPASPPAANHGPAIVSAPTSSGSPPTTIPPLPNPLPALSAPPMRKRLTPRKTESEEDVNQQRRMERPEIEKIGTREQVVVSGRRVRCKMCRRELAAREHIVAHEPGKGQQAFAPNRRDMAAYRAEVEKRRLDEAREAAASAPAPPPAAAPSPDPAAPAAAQPASTADAQPPANPLAALRISQPLQGMRVVQPRGPPVLRPQPVARPAPRKPAAEADSAPARPAPDVPQPPPETDASLFPAAATATATAPSPASAVAPPPPSAPRVDPPLLPSHTCSSYFVEPLSWMSPVLETGVLAGKIVCPNAKCGAKLGSFDWAGSQCSCGAWVCPGFALNVSRVDEVAG</sequence>
<feature type="compositionally biased region" description="Pro residues" evidence="5">
    <location>
        <begin position="429"/>
        <end position="440"/>
    </location>
</feature>
<evidence type="ECO:0000256" key="3">
    <source>
        <dbReference type="ARBA" id="ARBA00022801"/>
    </source>
</evidence>
<evidence type="ECO:0000256" key="2">
    <source>
        <dbReference type="ARBA" id="ARBA00013064"/>
    </source>
</evidence>
<feature type="compositionally biased region" description="Pro residues" evidence="5">
    <location>
        <begin position="401"/>
        <end position="413"/>
    </location>
</feature>
<evidence type="ECO:0000313" key="8">
    <source>
        <dbReference type="EMBL" id="TNY24769.1"/>
    </source>
</evidence>
<dbReference type="OrthoDB" id="2017893at2759"/>